<name>A0A9D4U3G5_ADICA</name>
<dbReference type="Proteomes" id="UP000886520">
    <property type="component" value="Chromosome 23"/>
</dbReference>
<dbReference type="GO" id="GO:0005634">
    <property type="term" value="C:nucleus"/>
    <property type="evidence" value="ECO:0007669"/>
    <property type="project" value="UniProtKB-SubCell"/>
</dbReference>
<feature type="region of interest" description="Disordered" evidence="6">
    <location>
        <begin position="74"/>
        <end position="132"/>
    </location>
</feature>
<sequence>MSRSLYARGCPSVFPDPISIPALICPVLPFESPAVERDYMGIGLGVKDEKASSSTASFSAAALMPTSADDLCGSHLKLAPPSSSADDDGGADGADDDEPLSGNIGWPPISSYRKATTRSLSTKEPCPSRDTIGMATLVHPQGHLIDDQEFDASQADLSNDECSSRMINPSPKVPTRKSLHIKVSMDGTPIMRKLDLETIQGYRHLSLELHKLFKFYKRNLSCEVGAHSSFKESGDADFLLTYKDKDGDWMLVGNTPWELFARTARRLRIMKKVK</sequence>
<comment type="subunit">
    <text evidence="5">Homodimers and heterodimers.</text>
</comment>
<feature type="domain" description="PB1" evidence="7">
    <location>
        <begin position="178"/>
        <end position="274"/>
    </location>
</feature>
<dbReference type="Gene3D" id="3.10.20.90">
    <property type="entry name" value="Phosphatidylinositol 3-kinase Catalytic Subunit, Chain A, domain 1"/>
    <property type="match status" value="1"/>
</dbReference>
<keyword evidence="4 5" id="KW-0927">Auxin signaling pathway</keyword>
<organism evidence="8 9">
    <name type="scientific">Adiantum capillus-veneris</name>
    <name type="common">Maidenhair fern</name>
    <dbReference type="NCBI Taxonomy" id="13818"/>
    <lineage>
        <taxon>Eukaryota</taxon>
        <taxon>Viridiplantae</taxon>
        <taxon>Streptophyta</taxon>
        <taxon>Embryophyta</taxon>
        <taxon>Tracheophyta</taxon>
        <taxon>Polypodiopsida</taxon>
        <taxon>Polypodiidae</taxon>
        <taxon>Polypodiales</taxon>
        <taxon>Pteridineae</taxon>
        <taxon>Pteridaceae</taxon>
        <taxon>Vittarioideae</taxon>
        <taxon>Adiantum</taxon>
    </lineage>
</organism>
<dbReference type="EMBL" id="JABFUD020000023">
    <property type="protein sequence ID" value="KAI5060921.1"/>
    <property type="molecule type" value="Genomic_DNA"/>
</dbReference>
<dbReference type="AlphaFoldDB" id="A0A9D4U3G5"/>
<evidence type="ECO:0000256" key="2">
    <source>
        <dbReference type="ARBA" id="ARBA00006728"/>
    </source>
</evidence>
<comment type="subcellular location">
    <subcellularLocation>
        <location evidence="1 5">Nucleus</location>
    </subcellularLocation>
</comment>
<comment type="function">
    <text evidence="5">Aux/IAA proteins are short-lived transcriptional factors that function as repressors of early auxin response genes at low auxin concentrations.</text>
</comment>
<dbReference type="GO" id="GO:0006355">
    <property type="term" value="P:regulation of DNA-templated transcription"/>
    <property type="evidence" value="ECO:0007669"/>
    <property type="project" value="InterPro"/>
</dbReference>
<dbReference type="InterPro" id="IPR003311">
    <property type="entry name" value="AUX_IAA"/>
</dbReference>
<dbReference type="InterPro" id="IPR033389">
    <property type="entry name" value="AUX/IAA_dom"/>
</dbReference>
<keyword evidence="3 5" id="KW-0678">Repressor</keyword>
<evidence type="ECO:0000256" key="5">
    <source>
        <dbReference type="RuleBase" id="RU004549"/>
    </source>
</evidence>
<keyword evidence="5" id="KW-0805">Transcription regulation</keyword>
<dbReference type="Pfam" id="PF02309">
    <property type="entry name" value="AUX_IAA"/>
    <property type="match status" value="1"/>
</dbReference>
<evidence type="ECO:0000313" key="9">
    <source>
        <dbReference type="Proteomes" id="UP000886520"/>
    </source>
</evidence>
<dbReference type="PROSITE" id="PS51745">
    <property type="entry name" value="PB1"/>
    <property type="match status" value="1"/>
</dbReference>
<keyword evidence="5" id="KW-0539">Nucleus</keyword>
<accession>A0A9D4U3G5</accession>
<dbReference type="GO" id="GO:0009734">
    <property type="term" value="P:auxin-activated signaling pathway"/>
    <property type="evidence" value="ECO:0007669"/>
    <property type="project" value="UniProtKB-UniRule"/>
</dbReference>
<evidence type="ECO:0000259" key="7">
    <source>
        <dbReference type="PROSITE" id="PS51745"/>
    </source>
</evidence>
<keyword evidence="5" id="KW-0804">Transcription</keyword>
<dbReference type="InterPro" id="IPR053793">
    <property type="entry name" value="PB1-like"/>
</dbReference>
<feature type="compositionally biased region" description="Acidic residues" evidence="6">
    <location>
        <begin position="85"/>
        <end position="99"/>
    </location>
</feature>
<proteinExistence type="inferred from homology"/>
<protein>
    <recommendedName>
        <fullName evidence="5">Auxin-responsive protein</fullName>
    </recommendedName>
</protein>
<evidence type="ECO:0000256" key="3">
    <source>
        <dbReference type="ARBA" id="ARBA00022491"/>
    </source>
</evidence>
<dbReference type="PANTHER" id="PTHR31734">
    <property type="entry name" value="AUXIN-RESPONSIVE PROTEIN IAA17"/>
    <property type="match status" value="1"/>
</dbReference>
<feature type="compositionally biased region" description="Polar residues" evidence="6">
    <location>
        <begin position="113"/>
        <end position="122"/>
    </location>
</feature>
<comment type="caution">
    <text evidence="8">The sequence shown here is derived from an EMBL/GenBank/DDBJ whole genome shotgun (WGS) entry which is preliminary data.</text>
</comment>
<comment type="similarity">
    <text evidence="2 5">Belongs to the Aux/IAA family.</text>
</comment>
<evidence type="ECO:0000256" key="4">
    <source>
        <dbReference type="ARBA" id="ARBA00023294"/>
    </source>
</evidence>
<gene>
    <name evidence="8" type="ORF">GOP47_0023426</name>
</gene>
<keyword evidence="9" id="KW-1185">Reference proteome</keyword>
<reference evidence="8" key="1">
    <citation type="submission" date="2021-01" db="EMBL/GenBank/DDBJ databases">
        <title>Adiantum capillus-veneris genome.</title>
        <authorList>
            <person name="Fang Y."/>
            <person name="Liao Q."/>
        </authorList>
    </citation>
    <scope>NUCLEOTIDE SEQUENCE</scope>
    <source>
        <strain evidence="8">H3</strain>
        <tissue evidence="8">Leaf</tissue>
    </source>
</reference>
<dbReference type="OrthoDB" id="1926344at2759"/>
<dbReference type="SUPFAM" id="SSF54277">
    <property type="entry name" value="CAD &amp; PB1 domains"/>
    <property type="match status" value="1"/>
</dbReference>
<evidence type="ECO:0000256" key="1">
    <source>
        <dbReference type="ARBA" id="ARBA00004123"/>
    </source>
</evidence>
<dbReference type="PANTHER" id="PTHR31734:SF226">
    <property type="entry name" value="AUXIN-RESPONSIVE PROTEIN IAA17"/>
    <property type="match status" value="1"/>
</dbReference>
<evidence type="ECO:0000256" key="6">
    <source>
        <dbReference type="SAM" id="MobiDB-lite"/>
    </source>
</evidence>
<evidence type="ECO:0000313" key="8">
    <source>
        <dbReference type="EMBL" id="KAI5060921.1"/>
    </source>
</evidence>